<dbReference type="PANTHER" id="PTHR10795">
    <property type="entry name" value="PROPROTEIN CONVERTASE SUBTILISIN/KEXIN"/>
    <property type="match status" value="1"/>
</dbReference>
<dbReference type="Pfam" id="PF00082">
    <property type="entry name" value="Peptidase_S8"/>
    <property type="match status" value="2"/>
</dbReference>
<dbReference type="InterPro" id="IPR023828">
    <property type="entry name" value="Peptidase_S8_Ser-AS"/>
</dbReference>
<feature type="domain" description="Peptidase S8/S53" evidence="8">
    <location>
        <begin position="38"/>
        <end position="117"/>
    </location>
</feature>
<feature type="non-terminal residue" evidence="9">
    <location>
        <position position="480"/>
    </location>
</feature>
<accession>A0A7J8ZAN3</accession>
<evidence type="ECO:0000313" key="10">
    <source>
        <dbReference type="Proteomes" id="UP000593574"/>
    </source>
</evidence>
<evidence type="ECO:0000256" key="1">
    <source>
        <dbReference type="ARBA" id="ARBA00011073"/>
    </source>
</evidence>
<feature type="active site" description="Charge relay system" evidence="6">
    <location>
        <position position="46"/>
    </location>
</feature>
<dbReference type="GO" id="GO:0004252">
    <property type="term" value="F:serine-type endopeptidase activity"/>
    <property type="evidence" value="ECO:0007669"/>
    <property type="project" value="InterPro"/>
</dbReference>
<dbReference type="InterPro" id="IPR015500">
    <property type="entry name" value="Peptidase_S8_subtilisin-rel"/>
</dbReference>
<comment type="caution">
    <text evidence="7">Lacks conserved residue(s) required for the propagation of feature annotation.</text>
</comment>
<dbReference type="Gene3D" id="3.40.50.200">
    <property type="entry name" value="Peptidase S8/S53 domain"/>
    <property type="match status" value="3"/>
</dbReference>
<evidence type="ECO:0000256" key="7">
    <source>
        <dbReference type="PROSITE-ProRule" id="PRU01240"/>
    </source>
</evidence>
<keyword evidence="10" id="KW-1185">Reference proteome</keyword>
<keyword evidence="3" id="KW-0732">Signal</keyword>
<dbReference type="EMBL" id="JABEZV010000004">
    <property type="protein sequence ID" value="MBA0708329.1"/>
    <property type="molecule type" value="Genomic_DNA"/>
</dbReference>
<dbReference type="InterPro" id="IPR000209">
    <property type="entry name" value="Peptidase_S8/S53_dom"/>
</dbReference>
<dbReference type="InterPro" id="IPR045051">
    <property type="entry name" value="SBT"/>
</dbReference>
<organism evidence="9 10">
    <name type="scientific">Gossypium laxum</name>
    <dbReference type="NCBI Taxonomy" id="34288"/>
    <lineage>
        <taxon>Eukaryota</taxon>
        <taxon>Viridiplantae</taxon>
        <taxon>Streptophyta</taxon>
        <taxon>Embryophyta</taxon>
        <taxon>Tracheophyta</taxon>
        <taxon>Spermatophyta</taxon>
        <taxon>Magnoliopsida</taxon>
        <taxon>eudicotyledons</taxon>
        <taxon>Gunneridae</taxon>
        <taxon>Pentapetalae</taxon>
        <taxon>rosids</taxon>
        <taxon>malvids</taxon>
        <taxon>Malvales</taxon>
        <taxon>Malvaceae</taxon>
        <taxon>Malvoideae</taxon>
        <taxon>Gossypium</taxon>
    </lineage>
</organism>
<dbReference type="Gene3D" id="2.60.40.2310">
    <property type="match status" value="1"/>
</dbReference>
<evidence type="ECO:0000256" key="2">
    <source>
        <dbReference type="ARBA" id="ARBA00022670"/>
    </source>
</evidence>
<evidence type="ECO:0000256" key="3">
    <source>
        <dbReference type="ARBA" id="ARBA00022729"/>
    </source>
</evidence>
<sequence>FKGVASVFPRKVFHLHTTRSWDFLGHNQTVNRNAAAESNVIVGVIDTGICPETDSFSDEGFGPPPQKWKGACKVGQNFTCNNKLIRARVYTADSASDTEGHGSHTASTAAGNNINSEFYDDGIAIGAFHAAEKGELVMQSADNSGTAGLQALESTAPWILTFAASTTDHLFVEGYSWEWEDTNCKNYHGRCRCSLRCWCIRINTKYELDDVSFVVPLSAITLSSEDYDSVISYLNSTKEPKAEILRSETTKDKFAPIVASFSSRGPNSIPDISAPGVDILAAYSPVASPSTTTIDTRRVKYNIISGTSMSCPHVAGVAAYVKTFHPHWSPSAIKSALITTAFPMDAPRNQGAEFAYGSGHVNPVKAIDPGLVYDTVEGDNIRFLCSIGCGEGSIKKLAGNNTSCPKNSTKMLPRDFNYPTLTALVPAGKPFKELEIKVAPQVLSFKSLTEKKSYNVTVSGKALDKRSMVSATLIRADDAY</sequence>
<comment type="caution">
    <text evidence="9">The sequence shown here is derived from an EMBL/GenBank/DDBJ whole genome shotgun (WGS) entry which is preliminary data.</text>
</comment>
<feature type="active site" description="Charge relay system" evidence="6">
    <location>
        <position position="101"/>
    </location>
</feature>
<comment type="similarity">
    <text evidence="1 7">Belongs to the peptidase S8 family.</text>
</comment>
<name>A0A7J8ZAN3_9ROSI</name>
<evidence type="ECO:0000259" key="8">
    <source>
        <dbReference type="Pfam" id="PF00082"/>
    </source>
</evidence>
<dbReference type="Gene3D" id="3.50.30.30">
    <property type="match status" value="1"/>
</dbReference>
<evidence type="ECO:0000256" key="5">
    <source>
        <dbReference type="ARBA" id="ARBA00022825"/>
    </source>
</evidence>
<keyword evidence="5" id="KW-0720">Serine protease</keyword>
<dbReference type="PROSITE" id="PS00138">
    <property type="entry name" value="SUBTILASE_SER"/>
    <property type="match status" value="1"/>
</dbReference>
<dbReference type="GO" id="GO:0006508">
    <property type="term" value="P:proteolysis"/>
    <property type="evidence" value="ECO:0007669"/>
    <property type="project" value="UniProtKB-KW"/>
</dbReference>
<dbReference type="SUPFAM" id="SSF52743">
    <property type="entry name" value="Subtilisin-like"/>
    <property type="match status" value="1"/>
</dbReference>
<feature type="domain" description="Peptidase S8/S53" evidence="8">
    <location>
        <begin position="124"/>
        <end position="359"/>
    </location>
</feature>
<keyword evidence="4" id="KW-0378">Hydrolase</keyword>
<dbReference type="AlphaFoldDB" id="A0A7J8ZAN3"/>
<proteinExistence type="inferred from homology"/>
<evidence type="ECO:0000313" key="9">
    <source>
        <dbReference type="EMBL" id="MBA0708329.1"/>
    </source>
</evidence>
<dbReference type="InterPro" id="IPR036852">
    <property type="entry name" value="Peptidase_S8/S53_dom_sf"/>
</dbReference>
<dbReference type="Proteomes" id="UP000593574">
    <property type="component" value="Unassembled WGS sequence"/>
</dbReference>
<dbReference type="PROSITE" id="PS51892">
    <property type="entry name" value="SUBTILASE"/>
    <property type="match status" value="1"/>
</dbReference>
<reference evidence="9 10" key="1">
    <citation type="journal article" date="2019" name="Genome Biol. Evol.">
        <title>Insights into the evolution of the New World diploid cottons (Gossypium, subgenus Houzingenia) based on genome sequencing.</title>
        <authorList>
            <person name="Grover C.E."/>
            <person name="Arick M.A. 2nd"/>
            <person name="Thrash A."/>
            <person name="Conover J.L."/>
            <person name="Sanders W.S."/>
            <person name="Peterson D.G."/>
            <person name="Frelichowski J.E."/>
            <person name="Scheffler J.A."/>
            <person name="Scheffler B.E."/>
            <person name="Wendel J.F."/>
        </authorList>
    </citation>
    <scope>NUCLEOTIDE SEQUENCE [LARGE SCALE GENOMIC DNA]</scope>
    <source>
        <strain evidence="9">4</strain>
        <tissue evidence="9">Leaf</tissue>
    </source>
</reference>
<evidence type="ECO:0000256" key="4">
    <source>
        <dbReference type="ARBA" id="ARBA00022801"/>
    </source>
</evidence>
<protein>
    <recommendedName>
        <fullName evidence="8">Peptidase S8/S53 domain-containing protein</fullName>
    </recommendedName>
</protein>
<feature type="active site" description="Charge relay system" evidence="6">
    <location>
        <position position="308"/>
    </location>
</feature>
<evidence type="ECO:0000256" key="6">
    <source>
        <dbReference type="PIRSR" id="PIRSR615500-1"/>
    </source>
</evidence>
<dbReference type="PRINTS" id="PR00723">
    <property type="entry name" value="SUBTILISIN"/>
</dbReference>
<gene>
    <name evidence="9" type="ORF">Golax_023463</name>
</gene>
<keyword evidence="2" id="KW-0645">Protease</keyword>
<feature type="non-terminal residue" evidence="9">
    <location>
        <position position="1"/>
    </location>
</feature>